<dbReference type="Pfam" id="PF04536">
    <property type="entry name" value="TPM_phosphatase"/>
    <property type="match status" value="1"/>
</dbReference>
<name>A0AAW1QW69_9CHLO</name>
<proteinExistence type="predicted"/>
<protein>
    <recommendedName>
        <fullName evidence="1">TPM domain-containing protein</fullName>
    </recommendedName>
</protein>
<dbReference type="Proteomes" id="UP001438707">
    <property type="component" value="Unassembled WGS sequence"/>
</dbReference>
<evidence type="ECO:0000259" key="1">
    <source>
        <dbReference type="Pfam" id="PF04536"/>
    </source>
</evidence>
<keyword evidence="3" id="KW-1185">Reference proteome</keyword>
<dbReference type="EMBL" id="JALJOS010000023">
    <property type="protein sequence ID" value="KAK9825749.1"/>
    <property type="molecule type" value="Genomic_DNA"/>
</dbReference>
<evidence type="ECO:0000313" key="2">
    <source>
        <dbReference type="EMBL" id="KAK9825749.1"/>
    </source>
</evidence>
<gene>
    <name evidence="2" type="ORF">WJX74_004261</name>
</gene>
<dbReference type="PANTHER" id="PTHR35514">
    <property type="entry name" value="THYLAKOID LUMENAL 15.0 KDA PROTEIN 2, CHLOROPLASTIC"/>
    <property type="match status" value="1"/>
</dbReference>
<dbReference type="AlphaFoldDB" id="A0AAW1QW69"/>
<organism evidence="2 3">
    <name type="scientific">Apatococcus lobatus</name>
    <dbReference type="NCBI Taxonomy" id="904363"/>
    <lineage>
        <taxon>Eukaryota</taxon>
        <taxon>Viridiplantae</taxon>
        <taxon>Chlorophyta</taxon>
        <taxon>core chlorophytes</taxon>
        <taxon>Trebouxiophyceae</taxon>
        <taxon>Chlorellales</taxon>
        <taxon>Chlorellaceae</taxon>
        <taxon>Apatococcus</taxon>
    </lineage>
</organism>
<reference evidence="2 3" key="1">
    <citation type="journal article" date="2024" name="Nat. Commun.">
        <title>Phylogenomics reveals the evolutionary origins of lichenization in chlorophyte algae.</title>
        <authorList>
            <person name="Puginier C."/>
            <person name="Libourel C."/>
            <person name="Otte J."/>
            <person name="Skaloud P."/>
            <person name="Haon M."/>
            <person name="Grisel S."/>
            <person name="Petersen M."/>
            <person name="Berrin J.G."/>
            <person name="Delaux P.M."/>
            <person name="Dal Grande F."/>
            <person name="Keller J."/>
        </authorList>
    </citation>
    <scope>NUCLEOTIDE SEQUENCE [LARGE SCALE GENOMIC DNA]</scope>
    <source>
        <strain evidence="2 3">SAG 2145</strain>
    </source>
</reference>
<sequence>MLTSQASTHSCWCVRGQSLRPSAALLPSQRRLRWRAAASQPSCASRPEQECTSTPAWKRAAGGLTAAVLGVTLLAGGVSARLEGVNKPELLPKEFTTVIDVAGFLTPGETKRIKQEIESLEGQTGMKLRVLAQNYPQTPGLAIRDFWSVDDDTVVFVADPSLGNILNFNVGSTIDLRIPRNFWNRLASKYGTKKYWQERGQEASIVNAVSAIDTCAREPVSRLQCSKIQGEFGEESSSGALGKAFFGS</sequence>
<dbReference type="PANTHER" id="PTHR35514:SF1">
    <property type="entry name" value="THYLAKOID LUMENAL 15.0 KDA PROTEIN 2, CHLOROPLASTIC"/>
    <property type="match status" value="1"/>
</dbReference>
<dbReference type="InterPro" id="IPR007621">
    <property type="entry name" value="TPM_dom"/>
</dbReference>
<comment type="caution">
    <text evidence="2">The sequence shown here is derived from an EMBL/GenBank/DDBJ whole genome shotgun (WGS) entry which is preliminary data.</text>
</comment>
<evidence type="ECO:0000313" key="3">
    <source>
        <dbReference type="Proteomes" id="UP001438707"/>
    </source>
</evidence>
<feature type="domain" description="TPM" evidence="1">
    <location>
        <begin position="98"/>
        <end position="213"/>
    </location>
</feature>
<accession>A0AAW1QW69</accession>